<organism evidence="2 3">
    <name type="scientific">Lactuca saligna</name>
    <name type="common">Willowleaf lettuce</name>
    <dbReference type="NCBI Taxonomy" id="75948"/>
    <lineage>
        <taxon>Eukaryota</taxon>
        <taxon>Viridiplantae</taxon>
        <taxon>Streptophyta</taxon>
        <taxon>Embryophyta</taxon>
        <taxon>Tracheophyta</taxon>
        <taxon>Spermatophyta</taxon>
        <taxon>Magnoliopsida</taxon>
        <taxon>eudicotyledons</taxon>
        <taxon>Gunneridae</taxon>
        <taxon>Pentapetalae</taxon>
        <taxon>asterids</taxon>
        <taxon>campanulids</taxon>
        <taxon>Asterales</taxon>
        <taxon>Asteraceae</taxon>
        <taxon>Cichorioideae</taxon>
        <taxon>Cichorieae</taxon>
        <taxon>Lactucinae</taxon>
        <taxon>Lactuca</taxon>
    </lineage>
</organism>
<dbReference type="EMBL" id="OX465084">
    <property type="protein sequence ID" value="CAI9296645.1"/>
    <property type="molecule type" value="Genomic_DNA"/>
</dbReference>
<sequence length="109" mass="12081">MFPLMAPLQNVLPNMGPPLSGLQQAWMPPQPSHPLAMPPYGSSMPSDKVIDAHWRTNLALTSRRKVEILPTMSSKLPFSSVVATPGMDTLWREHSTMDEHQLPNPSVLN</sequence>
<evidence type="ECO:0000256" key="1">
    <source>
        <dbReference type="SAM" id="MobiDB-lite"/>
    </source>
</evidence>
<keyword evidence="3" id="KW-1185">Reference proteome</keyword>
<evidence type="ECO:0000313" key="2">
    <source>
        <dbReference type="EMBL" id="CAI9296645.1"/>
    </source>
</evidence>
<dbReference type="AlphaFoldDB" id="A0AA35ZPT9"/>
<gene>
    <name evidence="2" type="ORF">LSALG_LOCUS35501</name>
</gene>
<reference evidence="2" key="1">
    <citation type="submission" date="2023-04" db="EMBL/GenBank/DDBJ databases">
        <authorList>
            <person name="Vijverberg K."/>
            <person name="Xiong W."/>
            <person name="Schranz E."/>
        </authorList>
    </citation>
    <scope>NUCLEOTIDE SEQUENCE</scope>
</reference>
<dbReference type="Proteomes" id="UP001177003">
    <property type="component" value="Chromosome 8"/>
</dbReference>
<name>A0AA35ZPT9_LACSI</name>
<protein>
    <submittedName>
        <fullName evidence="2">Uncharacterized protein</fullName>
    </submittedName>
</protein>
<accession>A0AA35ZPT9</accession>
<proteinExistence type="predicted"/>
<feature type="region of interest" description="Disordered" evidence="1">
    <location>
        <begin position="22"/>
        <end position="42"/>
    </location>
</feature>
<evidence type="ECO:0000313" key="3">
    <source>
        <dbReference type="Proteomes" id="UP001177003"/>
    </source>
</evidence>